<dbReference type="Pfam" id="PF03512">
    <property type="entry name" value="Glyco_hydro_52"/>
    <property type="match status" value="1"/>
</dbReference>
<dbReference type="PRINTS" id="PR00845">
    <property type="entry name" value="GLHYDRLASE52"/>
</dbReference>
<dbReference type="AlphaFoldDB" id="W4QCP7"/>
<dbReference type="GO" id="GO:0005975">
    <property type="term" value="P:carbohydrate metabolic process"/>
    <property type="evidence" value="ECO:0007669"/>
    <property type="project" value="InterPro"/>
</dbReference>
<dbReference type="STRING" id="1236971.JCM9152_1111"/>
<organism evidence="1 2">
    <name type="scientific">Halalkalibacter hemicellulosilyticusJCM 9152</name>
    <dbReference type="NCBI Taxonomy" id="1236971"/>
    <lineage>
        <taxon>Bacteria</taxon>
        <taxon>Bacillati</taxon>
        <taxon>Bacillota</taxon>
        <taxon>Bacilli</taxon>
        <taxon>Bacillales</taxon>
        <taxon>Bacillaceae</taxon>
        <taxon>Halalkalibacter</taxon>
    </lineage>
</organism>
<comment type="caution">
    <text evidence="1">The sequence shown here is derived from an EMBL/GenBank/DDBJ whole genome shotgun (WGS) entry which is preliminary data.</text>
</comment>
<dbReference type="EMBL" id="BAUU01000006">
    <property type="protein sequence ID" value="GAE29732.1"/>
    <property type="molecule type" value="Genomic_DNA"/>
</dbReference>
<name>W4QCP7_9BACI</name>
<sequence>MRENLFYNAHHSPIGAFASFTLGFKGAKGGLGLELDKPANENVYIGLESRETGYYEALPFFGDNAEDLARFALGNDETIGGDQLIRHFADDEIKRELKLGTDTWKA</sequence>
<evidence type="ECO:0000313" key="1">
    <source>
        <dbReference type="EMBL" id="GAE29732.1"/>
    </source>
</evidence>
<keyword evidence="2" id="KW-1185">Reference proteome</keyword>
<gene>
    <name evidence="1" type="ORF">JCM9152_1111</name>
</gene>
<evidence type="ECO:0000313" key="2">
    <source>
        <dbReference type="Proteomes" id="UP000018895"/>
    </source>
</evidence>
<proteinExistence type="predicted"/>
<reference evidence="1" key="1">
    <citation type="journal article" date="2014" name="Genome Announc.">
        <title>Draft Genome Sequences of Three Alkaliphilic Bacillus Strains, Bacillus wakoensis JCM 9140T, Bacillus akibai JCM 9157T, and Bacillus hemicellulosilyticus JCM 9152T.</title>
        <authorList>
            <person name="Yuki M."/>
            <person name="Oshima K."/>
            <person name="Suda W."/>
            <person name="Oshida Y."/>
            <person name="Kitamura K."/>
            <person name="Iida T."/>
            <person name="Hattori M."/>
            <person name="Ohkuma M."/>
        </authorList>
    </citation>
    <scope>NUCLEOTIDE SEQUENCE [LARGE SCALE GENOMIC DNA]</scope>
    <source>
        <strain evidence="1">JCM 9152</strain>
    </source>
</reference>
<accession>W4QCP7</accession>
<dbReference type="Proteomes" id="UP000018895">
    <property type="component" value="Unassembled WGS sequence"/>
</dbReference>
<protein>
    <submittedName>
        <fullName evidence="1">Beta-xylosidase</fullName>
    </submittedName>
</protein>
<dbReference type="GO" id="GO:0009044">
    <property type="term" value="F:xylan 1,4-beta-xylosidase activity"/>
    <property type="evidence" value="ECO:0007669"/>
    <property type="project" value="InterPro"/>
</dbReference>
<dbReference type="InterPro" id="IPR000852">
    <property type="entry name" value="Glyco_hydro_52"/>
</dbReference>